<evidence type="ECO:0000313" key="3">
    <source>
        <dbReference type="Proteomes" id="UP000295172"/>
    </source>
</evidence>
<keyword evidence="3" id="KW-1185">Reference proteome</keyword>
<evidence type="ECO:0000313" key="2">
    <source>
        <dbReference type="EMBL" id="TDD24843.1"/>
    </source>
</evidence>
<gene>
    <name evidence="2" type="ORF">E1218_16000</name>
</gene>
<dbReference type="Proteomes" id="UP000295172">
    <property type="component" value="Unassembled WGS sequence"/>
</dbReference>
<comment type="caution">
    <text evidence="2">The sequence shown here is derived from an EMBL/GenBank/DDBJ whole genome shotgun (WGS) entry which is preliminary data.</text>
</comment>
<dbReference type="RefSeq" id="WP_132320821.1">
    <property type="nucleotide sequence ID" value="NZ_SMKR01000061.1"/>
</dbReference>
<organism evidence="2 3">
    <name type="scientific">Kribbella turkmenica</name>
    <dbReference type="NCBI Taxonomy" id="2530375"/>
    <lineage>
        <taxon>Bacteria</taxon>
        <taxon>Bacillati</taxon>
        <taxon>Actinomycetota</taxon>
        <taxon>Actinomycetes</taxon>
        <taxon>Propionibacteriales</taxon>
        <taxon>Kribbellaceae</taxon>
        <taxon>Kribbella</taxon>
    </lineage>
</organism>
<name>A0A4R4X3L2_9ACTN</name>
<accession>A0A4R4X3L2</accession>
<evidence type="ECO:0000256" key="1">
    <source>
        <dbReference type="SAM" id="MobiDB-lite"/>
    </source>
</evidence>
<feature type="region of interest" description="Disordered" evidence="1">
    <location>
        <begin position="1"/>
        <end position="38"/>
    </location>
</feature>
<reference evidence="2 3" key="1">
    <citation type="submission" date="2019-02" db="EMBL/GenBank/DDBJ databases">
        <title>Draft genome sequences of novel Actinobacteria.</title>
        <authorList>
            <person name="Sahin N."/>
            <person name="Ay H."/>
            <person name="Saygin H."/>
        </authorList>
    </citation>
    <scope>NUCLEOTIDE SEQUENCE [LARGE SCALE GENOMIC DNA]</scope>
    <source>
        <strain evidence="2 3">16K104</strain>
    </source>
</reference>
<feature type="compositionally biased region" description="Low complexity" evidence="1">
    <location>
        <begin position="20"/>
        <end position="29"/>
    </location>
</feature>
<feature type="compositionally biased region" description="Pro residues" evidence="1">
    <location>
        <begin position="10"/>
        <end position="19"/>
    </location>
</feature>
<protein>
    <submittedName>
        <fullName evidence="2">Uncharacterized protein</fullName>
    </submittedName>
</protein>
<proteinExistence type="predicted"/>
<dbReference type="AlphaFoldDB" id="A0A4R4X3L2"/>
<dbReference type="EMBL" id="SMKR01000061">
    <property type="protein sequence ID" value="TDD24843.1"/>
    <property type="molecule type" value="Genomic_DNA"/>
</dbReference>
<sequence>MSHHTAPHQPSIPLPPGAPPTTAAAPTAGVRSTPAERRARAEWLAAEFRRRAAGCDNPQEEANLLRSADSLLRLASAYQP</sequence>